<protein>
    <submittedName>
        <fullName evidence="4">Helicase, SNF2 family</fullName>
    </submittedName>
</protein>
<dbReference type="RefSeq" id="WP_012168112.1">
    <property type="nucleotide sequence ID" value="NC_009931.1"/>
</dbReference>
<feature type="domain" description="Helicase ATP-binding" evidence="2">
    <location>
        <begin position="961"/>
        <end position="1119"/>
    </location>
</feature>
<dbReference type="OrthoDB" id="9814088at2"/>
<dbReference type="SMART" id="SM00490">
    <property type="entry name" value="HELICc"/>
    <property type="match status" value="1"/>
</dbReference>
<feature type="domain" description="Helicase C-terminal" evidence="3">
    <location>
        <begin position="1246"/>
        <end position="1391"/>
    </location>
</feature>
<gene>
    <name evidence="4" type="ordered locus">AM1_F0038</name>
</gene>
<evidence type="ECO:0000259" key="2">
    <source>
        <dbReference type="PROSITE" id="PS51192"/>
    </source>
</evidence>
<keyword evidence="4" id="KW-0067">ATP-binding</keyword>
<dbReference type="Gene3D" id="3.40.50.10810">
    <property type="entry name" value="Tandem AAA-ATPase domain"/>
    <property type="match status" value="1"/>
</dbReference>
<keyword evidence="4" id="KW-0347">Helicase</keyword>
<evidence type="ECO:0000256" key="1">
    <source>
        <dbReference type="ARBA" id="ARBA00022801"/>
    </source>
</evidence>
<dbReference type="InterPro" id="IPR001650">
    <property type="entry name" value="Helicase_C-like"/>
</dbReference>
<dbReference type="SMART" id="SM00487">
    <property type="entry name" value="DEXDc"/>
    <property type="match status" value="1"/>
</dbReference>
<dbReference type="CDD" id="cd18793">
    <property type="entry name" value="SF2_C_SNF"/>
    <property type="match status" value="1"/>
</dbReference>
<dbReference type="InterPro" id="IPR014001">
    <property type="entry name" value="Helicase_ATP-bd"/>
</dbReference>
<dbReference type="InterPro" id="IPR049730">
    <property type="entry name" value="SNF2/RAD54-like_C"/>
</dbReference>
<dbReference type="GO" id="GO:0005524">
    <property type="term" value="F:ATP binding"/>
    <property type="evidence" value="ECO:0007669"/>
    <property type="project" value="InterPro"/>
</dbReference>
<dbReference type="SUPFAM" id="SSF52540">
    <property type="entry name" value="P-loop containing nucleoside triphosphate hydrolases"/>
    <property type="match status" value="2"/>
</dbReference>
<dbReference type="GO" id="GO:0016787">
    <property type="term" value="F:hydrolase activity"/>
    <property type="evidence" value="ECO:0007669"/>
    <property type="project" value="UniProtKB-KW"/>
</dbReference>
<sequence length="1406" mass="158278">MSLSTNSPEKQEDLSAVRASLVNKYEQLSDLEREIIQAVSVIYTSTSRTALLSCLATIGTLSPKQKKLTSSTIRPYIENLLNLEVLLMENTKLRVHPLIIEIATRDAVAKGKFKAMVEAVESIIPFKPGWNGKGLSFDDYQEFIRAFRMGFYQKDFEAIAEYCQDYYAYGYRSDKIALDEVLDLVCNNPFDRYWFWTIPMELADLFLVNGLLTDSLMLFSADDKLEVLIEICEDVGGNYLSIVLAEQLILRGRIEEAKACLVDIPADYEHDALAIQGWLACLEGNFDAAIAAYVEALKALRKLTSKRKVYFESISGIFYLLTLLHEGSRASLSSAICYIDLILESEDHWLSQIYSLLKKVLLIQQGDLSYQNSVINTSVLPYQYGQSLQTLISALCVHWVDPSSAKTALVEVLVPYCCQAYNSGYGWLASEAKALIQQLASEQPATKPKLPDLPTPQFPLAKLVTAQEDWQLSLKALEQLNSEFLLNDGTGAISRLAWFVSIGSENVTLEPKEQKRNAKGGWSKGRKIALSRLFNQPKSLGYLTTQDLKTCAEIEDQVSYYFGYHKTEYQFKEQAIAQLVGHPAVFWAGLPSTRIDIIKGEPELLVKEKDQGKLTLELHPPIPRAKDILVTQETPTRLKVIEINESHRRIAKILGKYNCLNVPKTAKEQVLSAISSISGLVTVQSDIGGGTENAELVAPHPIPHVHLFPAGDGLKAMIRVRPFRNCGSYFPPGSGGSTVITEIEGRRLQTNRDLAEEEQLAQKTIHSCPTLSQYGDDNGEWQITEPEDCLELLYALQSLSDQVIVEWPEGEKFRISHRADLDHFKLKISQQQDWFAIQGEVNVDNTLVLDLQKLLALLDETSGRFIKLEEGQFLALTQSFRKRLAELQALSEPNGKGLRFHPLASVALEDLVEDIGNLQADKHWRDQKQRLNQIKNFEPEIPSTLQVQLRDYQIEGFRWLAKLSHWGVGACLADDMGLGKTLQALAVILTRAPHGPTLIVAPTSVGMNWHKEAKRYAPTLTPLQFDNSNRQQLLEHLKPFDMLICSYGLLQQAEVAEMLAQVRWQTIVLDEAQAIKNFSTKRSQAAMKLQGELKIITTGTPIENHLGELWNLFRFINPGLLGSLDSFNQRFAIPIERHQDKAARSCLKKLIQPFILRRTKSQVLEELPSRTEIVLQVDLSPEELAFYEALRQDALAKLNESDAASGPKHIQVLAELMRLRRACCNPRLVLPETDLPSAKLQLFAEVLNELLDNKHKALVFSQFVDHLEIIRRYLDEQQIQYQYLDGSTPAKNRHKRVDAFQAGEGEIFLISLKAGGTGLNLTAADYVIHMDPWWNPAVEDQASDRAHRIGQQRPVTIYRLVAKGTIEEKIVELHNQKRDLADSLLEGADMSGKVSTDELLRLMQQN</sequence>
<dbReference type="PROSITE" id="PS51194">
    <property type="entry name" value="HELICASE_CTER"/>
    <property type="match status" value="1"/>
</dbReference>
<dbReference type="InterPro" id="IPR000330">
    <property type="entry name" value="SNF2_N"/>
</dbReference>
<keyword evidence="1" id="KW-0378">Hydrolase</keyword>
<dbReference type="PROSITE" id="PS51192">
    <property type="entry name" value="HELICASE_ATP_BIND_1"/>
    <property type="match status" value="1"/>
</dbReference>
<dbReference type="Proteomes" id="UP000000268">
    <property type="component" value="Plasmid pREB6"/>
</dbReference>
<evidence type="ECO:0000313" key="5">
    <source>
        <dbReference type="Proteomes" id="UP000000268"/>
    </source>
</evidence>
<keyword evidence="4" id="KW-0547">Nucleotide-binding</keyword>
<evidence type="ECO:0000259" key="3">
    <source>
        <dbReference type="PROSITE" id="PS51194"/>
    </source>
</evidence>
<dbReference type="InterPro" id="IPR027417">
    <property type="entry name" value="P-loop_NTPase"/>
</dbReference>
<dbReference type="KEGG" id="amr:AM1_F0038"/>
<dbReference type="Pfam" id="PF00271">
    <property type="entry name" value="Helicase_C"/>
    <property type="match status" value="1"/>
</dbReference>
<dbReference type="GO" id="GO:0004386">
    <property type="term" value="F:helicase activity"/>
    <property type="evidence" value="ECO:0007669"/>
    <property type="project" value="UniProtKB-KW"/>
</dbReference>
<accession>A8ZQ21</accession>
<keyword evidence="4" id="KW-0614">Plasmid</keyword>
<geneLocation type="plasmid" evidence="4 5">
    <name>pREB6</name>
</geneLocation>
<name>A8ZQ21_ACAM1</name>
<evidence type="ECO:0000313" key="4">
    <source>
        <dbReference type="EMBL" id="ABW33144.1"/>
    </source>
</evidence>
<dbReference type="CDD" id="cd18012">
    <property type="entry name" value="DEXQc_arch_SWI2_SNF2"/>
    <property type="match status" value="1"/>
</dbReference>
<proteinExistence type="predicted"/>
<dbReference type="Gene3D" id="3.40.50.300">
    <property type="entry name" value="P-loop containing nucleotide triphosphate hydrolases"/>
    <property type="match status" value="1"/>
</dbReference>
<organism evidence="4 5">
    <name type="scientific">Acaryochloris marina (strain MBIC 11017)</name>
    <dbReference type="NCBI Taxonomy" id="329726"/>
    <lineage>
        <taxon>Bacteria</taxon>
        <taxon>Bacillati</taxon>
        <taxon>Cyanobacteriota</taxon>
        <taxon>Cyanophyceae</taxon>
        <taxon>Acaryochloridales</taxon>
        <taxon>Acaryochloridaceae</taxon>
        <taxon>Acaryochloris</taxon>
    </lineage>
</organism>
<dbReference type="InterPro" id="IPR038718">
    <property type="entry name" value="SNF2-like_sf"/>
</dbReference>
<reference evidence="4 5" key="1">
    <citation type="journal article" date="2008" name="Proc. Natl. Acad. Sci. U.S.A.">
        <title>Niche adaptation and genome expansion in the chlorophyll d-producing cyanobacterium Acaryochloris marina.</title>
        <authorList>
            <person name="Swingley W.D."/>
            <person name="Chen M."/>
            <person name="Cheung P.C."/>
            <person name="Conrad A.L."/>
            <person name="Dejesa L.C."/>
            <person name="Hao J."/>
            <person name="Honchak B.M."/>
            <person name="Karbach L.E."/>
            <person name="Kurdoglu A."/>
            <person name="Lahiri S."/>
            <person name="Mastrian S.D."/>
            <person name="Miyashita H."/>
            <person name="Page L."/>
            <person name="Ramakrishna P."/>
            <person name="Satoh S."/>
            <person name="Sattley W.M."/>
            <person name="Shimada Y."/>
            <person name="Taylor H.L."/>
            <person name="Tomo T."/>
            <person name="Tsuchiya T."/>
            <person name="Wang Z.T."/>
            <person name="Raymond J."/>
            <person name="Mimuro M."/>
            <person name="Blankenship R.E."/>
            <person name="Touchman J.W."/>
        </authorList>
    </citation>
    <scope>NUCLEOTIDE SEQUENCE [LARGE SCALE GENOMIC DNA]</scope>
    <source>
        <strain evidence="5">MBIC 11017</strain>
        <plasmid evidence="5">Plasmid pREB6</plasmid>
    </source>
</reference>
<dbReference type="HOGENOM" id="CLU_000315_21_7_3"/>
<keyword evidence="5" id="KW-1185">Reference proteome</keyword>
<dbReference type="Pfam" id="PF00176">
    <property type="entry name" value="SNF2-rel_dom"/>
    <property type="match status" value="1"/>
</dbReference>
<dbReference type="EMBL" id="CP000843">
    <property type="protein sequence ID" value="ABW33144.1"/>
    <property type="molecule type" value="Genomic_DNA"/>
</dbReference>
<dbReference type="PANTHER" id="PTHR10799">
    <property type="entry name" value="SNF2/RAD54 HELICASE FAMILY"/>
    <property type="match status" value="1"/>
</dbReference>